<evidence type="ECO:0000313" key="7">
    <source>
        <dbReference type="Proteomes" id="UP000318704"/>
    </source>
</evidence>
<dbReference type="Pfam" id="PF00582">
    <property type="entry name" value="Usp"/>
    <property type="match status" value="1"/>
</dbReference>
<keyword evidence="2" id="KW-0963">Cytoplasm</keyword>
<dbReference type="PANTHER" id="PTHR46268:SF22">
    <property type="entry name" value="SENSOR PROTEIN KDPD-RELATED"/>
    <property type="match status" value="1"/>
</dbReference>
<sequence length="158" mass="17885">MIEINKILIPTDFSETAQAATQYAVELAKKFDAKLHLLHVIEDPVVYMPMFESYALPPKEDFENFAETRLENWILDEDKEGLTIETEWVHGNPFVDILKCAKREDADLIVVGTHGRSFTAHLLLGSVAEKVVRKAKCPVLTVRPQGHQFIHPGMADDE</sequence>
<dbReference type="OrthoDB" id="9788959at2"/>
<organism evidence="4 7">
    <name type="scientific">Gimesia aquarii</name>
    <dbReference type="NCBI Taxonomy" id="2527964"/>
    <lineage>
        <taxon>Bacteria</taxon>
        <taxon>Pseudomonadati</taxon>
        <taxon>Planctomycetota</taxon>
        <taxon>Planctomycetia</taxon>
        <taxon>Planctomycetales</taxon>
        <taxon>Planctomycetaceae</taxon>
        <taxon>Gimesia</taxon>
    </lineage>
</organism>
<dbReference type="InterPro" id="IPR006015">
    <property type="entry name" value="Universal_stress_UspA"/>
</dbReference>
<dbReference type="Proteomes" id="UP000318384">
    <property type="component" value="Chromosome"/>
</dbReference>
<keyword evidence="6" id="KW-1185">Reference proteome</keyword>
<evidence type="ECO:0000313" key="4">
    <source>
        <dbReference type="EMBL" id="QDT97627.1"/>
    </source>
</evidence>
<evidence type="ECO:0000259" key="3">
    <source>
        <dbReference type="Pfam" id="PF00582"/>
    </source>
</evidence>
<dbReference type="GO" id="GO:0005737">
    <property type="term" value="C:cytoplasm"/>
    <property type="evidence" value="ECO:0007669"/>
    <property type="project" value="UniProtKB-SubCell"/>
</dbReference>
<dbReference type="PRINTS" id="PR01438">
    <property type="entry name" value="UNVRSLSTRESS"/>
</dbReference>
<feature type="domain" description="UspA" evidence="3">
    <location>
        <begin position="5"/>
        <end position="143"/>
    </location>
</feature>
<dbReference type="KEGG" id="gaw:V144x_31070"/>
<dbReference type="EMBL" id="CP037422">
    <property type="protein sequence ID" value="QDU11312.1"/>
    <property type="molecule type" value="Genomic_DNA"/>
</dbReference>
<dbReference type="InterPro" id="IPR006016">
    <property type="entry name" value="UspA"/>
</dbReference>
<gene>
    <name evidence="4" type="ORF">V144x_31070</name>
    <name evidence="5" type="ORF">V202x_47320</name>
</gene>
<dbReference type="Gene3D" id="3.40.50.620">
    <property type="entry name" value="HUPs"/>
    <property type="match status" value="1"/>
</dbReference>
<evidence type="ECO:0000313" key="6">
    <source>
        <dbReference type="Proteomes" id="UP000318384"/>
    </source>
</evidence>
<protein>
    <recommendedName>
        <fullName evidence="2">Universal stress protein</fullName>
    </recommendedName>
</protein>
<evidence type="ECO:0000313" key="5">
    <source>
        <dbReference type="EMBL" id="QDU11312.1"/>
    </source>
</evidence>
<dbReference type="AlphaFoldDB" id="A0A517VXA1"/>
<dbReference type="SUPFAM" id="SSF52402">
    <property type="entry name" value="Adenine nucleotide alpha hydrolases-like"/>
    <property type="match status" value="1"/>
</dbReference>
<comment type="similarity">
    <text evidence="1 2">Belongs to the universal stress protein A family.</text>
</comment>
<dbReference type="RefSeq" id="WP_144985954.1">
    <property type="nucleotide sequence ID" value="NZ_CP037422.1"/>
</dbReference>
<dbReference type="EMBL" id="CP037920">
    <property type="protein sequence ID" value="QDT97627.1"/>
    <property type="molecule type" value="Genomic_DNA"/>
</dbReference>
<dbReference type="Proteomes" id="UP000318704">
    <property type="component" value="Chromosome"/>
</dbReference>
<proteinExistence type="inferred from homology"/>
<dbReference type="PANTHER" id="PTHR46268">
    <property type="entry name" value="STRESS RESPONSE PROTEIN NHAX"/>
    <property type="match status" value="1"/>
</dbReference>
<dbReference type="InterPro" id="IPR014729">
    <property type="entry name" value="Rossmann-like_a/b/a_fold"/>
</dbReference>
<dbReference type="CDD" id="cd00293">
    <property type="entry name" value="USP-like"/>
    <property type="match status" value="1"/>
</dbReference>
<accession>A0A517VXA1</accession>
<reference evidence="6 7" key="1">
    <citation type="submission" date="2019-03" db="EMBL/GenBank/DDBJ databases">
        <title>Deep-cultivation of Planctomycetes and their phenomic and genomic characterization uncovers novel biology.</title>
        <authorList>
            <person name="Wiegand S."/>
            <person name="Jogler M."/>
            <person name="Boedeker C."/>
            <person name="Pinto D."/>
            <person name="Vollmers J."/>
            <person name="Rivas-Marin E."/>
            <person name="Kohn T."/>
            <person name="Peeters S.H."/>
            <person name="Heuer A."/>
            <person name="Rast P."/>
            <person name="Oberbeckmann S."/>
            <person name="Bunk B."/>
            <person name="Jeske O."/>
            <person name="Meyerdierks A."/>
            <person name="Storesund J.E."/>
            <person name="Kallscheuer N."/>
            <person name="Luecker S."/>
            <person name="Lage O.M."/>
            <person name="Pohl T."/>
            <person name="Merkel B.J."/>
            <person name="Hornburger P."/>
            <person name="Mueller R.-W."/>
            <person name="Bruemmer F."/>
            <person name="Labrenz M."/>
            <person name="Spormann A.M."/>
            <person name="Op den Camp H."/>
            <person name="Overmann J."/>
            <person name="Amann R."/>
            <person name="Jetten M.S.M."/>
            <person name="Mascher T."/>
            <person name="Medema M.H."/>
            <person name="Devos D.P."/>
            <person name="Kaster A.-K."/>
            <person name="Ovreas L."/>
            <person name="Rohde M."/>
            <person name="Galperin M.Y."/>
            <person name="Jogler C."/>
        </authorList>
    </citation>
    <scope>NUCLEOTIDE SEQUENCE [LARGE SCALE GENOMIC DNA]</scope>
    <source>
        <strain evidence="4 7">V144</strain>
        <strain evidence="5 6">V202</strain>
    </source>
</reference>
<name>A0A517VXA1_9PLAN</name>
<accession>A0A517X1E1</accession>
<comment type="subcellular location">
    <subcellularLocation>
        <location evidence="2">Cytoplasm</location>
    </subcellularLocation>
</comment>
<evidence type="ECO:0000256" key="2">
    <source>
        <dbReference type="PIRNR" id="PIRNR006276"/>
    </source>
</evidence>
<evidence type="ECO:0000256" key="1">
    <source>
        <dbReference type="ARBA" id="ARBA00008791"/>
    </source>
</evidence>
<dbReference type="PIRSF" id="PIRSF006276">
    <property type="entry name" value="UspA"/>
    <property type="match status" value="1"/>
</dbReference>